<protein>
    <submittedName>
        <fullName evidence="2">RHS repeat-associated core domain-containing protein</fullName>
    </submittedName>
</protein>
<proteinExistence type="predicted"/>
<gene>
    <name evidence="2" type="ORF">I215_10890</name>
</gene>
<feature type="compositionally biased region" description="Polar residues" evidence="1">
    <location>
        <begin position="303"/>
        <end position="322"/>
    </location>
</feature>
<dbReference type="Pfam" id="PF14891">
    <property type="entry name" value="Peptidase_M91"/>
    <property type="match status" value="1"/>
</dbReference>
<accession>K2P1F1</accession>
<feature type="region of interest" description="Disordered" evidence="1">
    <location>
        <begin position="303"/>
        <end position="333"/>
    </location>
</feature>
<keyword evidence="3" id="KW-1185">Reference proteome</keyword>
<dbReference type="InterPro" id="IPR028208">
    <property type="entry name" value="Effector_pro_NleD-like"/>
</dbReference>
<dbReference type="NCBIfam" id="TIGR03696">
    <property type="entry name" value="Rhs_assc_core"/>
    <property type="match status" value="1"/>
</dbReference>
<evidence type="ECO:0000313" key="3">
    <source>
        <dbReference type="Proteomes" id="UP000007364"/>
    </source>
</evidence>
<reference evidence="2 3" key="1">
    <citation type="journal article" date="2012" name="J. Bacteriol.">
        <title>Genome Sequence of Galbibacter marinum Type Strain ck-I2-15.</title>
        <authorList>
            <person name="Lai Q."/>
            <person name="Li C."/>
            <person name="Shao Z."/>
        </authorList>
    </citation>
    <scope>NUCLEOTIDE SEQUENCE [LARGE SCALE GENOMIC DNA]</scope>
    <source>
        <strain evidence="3">ck-I2-15</strain>
    </source>
</reference>
<name>K2P1F1_9FLAO</name>
<feature type="compositionally biased region" description="Low complexity" evidence="1">
    <location>
        <begin position="324"/>
        <end position="333"/>
    </location>
</feature>
<organism evidence="2 3">
    <name type="scientific">Galbibacter marinus</name>
    <dbReference type="NCBI Taxonomy" id="555500"/>
    <lineage>
        <taxon>Bacteria</taxon>
        <taxon>Pseudomonadati</taxon>
        <taxon>Bacteroidota</taxon>
        <taxon>Flavobacteriia</taxon>
        <taxon>Flavobacteriales</taxon>
        <taxon>Flavobacteriaceae</taxon>
        <taxon>Galbibacter</taxon>
    </lineage>
</organism>
<dbReference type="STRING" id="555500.I215_10890"/>
<dbReference type="eggNOG" id="COG3209">
    <property type="taxonomic scope" value="Bacteria"/>
</dbReference>
<evidence type="ECO:0000313" key="2">
    <source>
        <dbReference type="EMBL" id="EKF54808.1"/>
    </source>
</evidence>
<dbReference type="Proteomes" id="UP000007364">
    <property type="component" value="Unassembled WGS sequence"/>
</dbReference>
<comment type="caution">
    <text evidence="2">The sequence shown here is derived from an EMBL/GenBank/DDBJ whole genome shotgun (WGS) entry which is preliminary data.</text>
</comment>
<dbReference type="EMBL" id="AMSG01000015">
    <property type="protein sequence ID" value="EKF54808.1"/>
    <property type="molecule type" value="Genomic_DNA"/>
</dbReference>
<evidence type="ECO:0000256" key="1">
    <source>
        <dbReference type="SAM" id="MobiDB-lite"/>
    </source>
</evidence>
<dbReference type="OrthoDB" id="964483at2"/>
<dbReference type="InterPro" id="IPR022385">
    <property type="entry name" value="Rhs_assc_core"/>
</dbReference>
<dbReference type="AlphaFoldDB" id="K2P1F1"/>
<sequence length="348" mass="38636">MGNVRLSYSDLDLNGAIDPNTEILSENNYYPGGLLHKGYNNVVSSNANSQAEKYKYQGQELEEELGKDTYAFQWRDYDPATLRFGKIDRFAEDYAGISPYAYSANNPIRYREVAGDSIKIAVITRGPNNEAVTQNLYWGQDANGNNGFIDIATGNAYQGNDQLVADVTGALNNLINGGNVGSTLVSDLASDQNNSVQIIGTNGGNGADENSGNWVRWNSANVNGPPDNDPNNNNQRPSYIGLGHELAHIRDVWNGGADQTPWYNYTDANGNNQSIPRAEIYSTHIENQLRSENNLPLRTNYTVDPNGNPTGPNILFPNTRQSRYYDSNGNNNRNYRVIRRRKQTPFSY</sequence>